<evidence type="ECO:0000256" key="1">
    <source>
        <dbReference type="SAM" id="Coils"/>
    </source>
</evidence>
<proteinExistence type="predicted"/>
<keyword evidence="1" id="KW-0175">Coiled coil</keyword>
<accession>A0AAV7MNA6</accession>
<dbReference type="AlphaFoldDB" id="A0AAV7MNA6"/>
<evidence type="ECO:0000313" key="2">
    <source>
        <dbReference type="EMBL" id="KAJ1105241.1"/>
    </source>
</evidence>
<gene>
    <name evidence="2" type="ORF">NDU88_002649</name>
</gene>
<dbReference type="Proteomes" id="UP001066276">
    <property type="component" value="Chromosome 9"/>
</dbReference>
<dbReference type="EMBL" id="JANPWB010000013">
    <property type="protein sequence ID" value="KAJ1105241.1"/>
    <property type="molecule type" value="Genomic_DNA"/>
</dbReference>
<name>A0AAV7MNA6_PLEWA</name>
<sequence>MLQGVEQEQWDAIRVWEECRLLLRTTEVEQDSPAQGVETEGGHMEQATSLHEMNIIQSLGSTLEPKLDAVTVNINLPRTDMRKVTDKVTSAGRQNHGLQAAIKRLEDQVKVLTKQHVAVAAKLEDQKGQA</sequence>
<comment type="caution">
    <text evidence="2">The sequence shown here is derived from an EMBL/GenBank/DDBJ whole genome shotgun (WGS) entry which is preliminary data.</text>
</comment>
<protein>
    <submittedName>
        <fullName evidence="2">Uncharacterized protein</fullName>
    </submittedName>
</protein>
<keyword evidence="3" id="KW-1185">Reference proteome</keyword>
<evidence type="ECO:0000313" key="3">
    <source>
        <dbReference type="Proteomes" id="UP001066276"/>
    </source>
</evidence>
<reference evidence="2" key="1">
    <citation type="journal article" date="2022" name="bioRxiv">
        <title>Sequencing and chromosome-scale assembly of the giantPleurodeles waltlgenome.</title>
        <authorList>
            <person name="Brown T."/>
            <person name="Elewa A."/>
            <person name="Iarovenko S."/>
            <person name="Subramanian E."/>
            <person name="Araus A.J."/>
            <person name="Petzold A."/>
            <person name="Susuki M."/>
            <person name="Suzuki K.-i.T."/>
            <person name="Hayashi T."/>
            <person name="Toyoda A."/>
            <person name="Oliveira C."/>
            <person name="Osipova E."/>
            <person name="Leigh N.D."/>
            <person name="Simon A."/>
            <person name="Yun M.H."/>
        </authorList>
    </citation>
    <scope>NUCLEOTIDE SEQUENCE</scope>
    <source>
        <strain evidence="2">20211129_DDA</strain>
        <tissue evidence="2">Liver</tissue>
    </source>
</reference>
<feature type="coiled-coil region" evidence="1">
    <location>
        <begin position="88"/>
        <end position="122"/>
    </location>
</feature>
<organism evidence="2 3">
    <name type="scientific">Pleurodeles waltl</name>
    <name type="common">Iberian ribbed newt</name>
    <dbReference type="NCBI Taxonomy" id="8319"/>
    <lineage>
        <taxon>Eukaryota</taxon>
        <taxon>Metazoa</taxon>
        <taxon>Chordata</taxon>
        <taxon>Craniata</taxon>
        <taxon>Vertebrata</taxon>
        <taxon>Euteleostomi</taxon>
        <taxon>Amphibia</taxon>
        <taxon>Batrachia</taxon>
        <taxon>Caudata</taxon>
        <taxon>Salamandroidea</taxon>
        <taxon>Salamandridae</taxon>
        <taxon>Pleurodelinae</taxon>
        <taxon>Pleurodeles</taxon>
    </lineage>
</organism>